<proteinExistence type="predicted"/>
<accession>A0A6H1ZXD8</accession>
<organism evidence="1">
    <name type="scientific">viral metagenome</name>
    <dbReference type="NCBI Taxonomy" id="1070528"/>
    <lineage>
        <taxon>unclassified sequences</taxon>
        <taxon>metagenomes</taxon>
        <taxon>organismal metagenomes</taxon>
    </lineage>
</organism>
<dbReference type="AlphaFoldDB" id="A0A6H1ZXD8"/>
<protein>
    <submittedName>
        <fullName evidence="1">Uncharacterized protein</fullName>
    </submittedName>
</protein>
<sequence length="382" mass="45614">MKLTKAMYSELRESLWQARKHCEINYLDIGPEDSQYIIIPSHSWSHDEWSTAEFAWCLANRLEVRAIIPTRNDFLRNARLYEIVMNPEDKNIIELGGIRKKTLEMDSNELNLLRLAYLYFKRRKLDVDLVSFNSTLYERYCEAFNHYLRIEIPQRWRKNIVNSFNFYKELEQLIKIITSLKLPPVDRCRICSNLINDDFIYRASHSFLRALRICTEHVLIPFYSTSLLDVTSQGTLFVNYPVELLLKCKRKRKFRCLICKKKTDIDGFCLDCRNIQGNYNDLLKLGCLEKLDKNVNIKRKKDPRNDNNSSLDINIKERTCVNCKSSFIFSRGNYFQEYFCESCRKTFDFFSIENDIYNNKFTQKDFMNMPELRKQYLITRDG</sequence>
<evidence type="ECO:0000313" key="1">
    <source>
        <dbReference type="EMBL" id="QJA51870.1"/>
    </source>
</evidence>
<dbReference type="EMBL" id="MT144294">
    <property type="protein sequence ID" value="QJA51870.1"/>
    <property type="molecule type" value="Genomic_DNA"/>
</dbReference>
<gene>
    <name evidence="1" type="ORF">TM448A02341_0011</name>
</gene>
<name>A0A6H1ZXD8_9ZZZZ</name>
<reference evidence="1" key="1">
    <citation type="submission" date="2020-03" db="EMBL/GenBank/DDBJ databases">
        <title>The deep terrestrial virosphere.</title>
        <authorList>
            <person name="Holmfeldt K."/>
            <person name="Nilsson E."/>
            <person name="Simone D."/>
            <person name="Lopez-Fernandez M."/>
            <person name="Wu X."/>
            <person name="de Brujin I."/>
            <person name="Lundin D."/>
            <person name="Andersson A."/>
            <person name="Bertilsson S."/>
            <person name="Dopson M."/>
        </authorList>
    </citation>
    <scope>NUCLEOTIDE SEQUENCE</scope>
    <source>
        <strain evidence="1">TM448A02341</strain>
    </source>
</reference>